<dbReference type="PANTHER" id="PTHR43155:SF2">
    <property type="entry name" value="CYCLIC DI-GMP PHOSPHODIESTERASE PA4108"/>
    <property type="match status" value="1"/>
</dbReference>
<dbReference type="Proteomes" id="UP000214646">
    <property type="component" value="Unassembled WGS sequence"/>
</dbReference>
<accession>A0A225D953</accession>
<evidence type="ECO:0000259" key="1">
    <source>
        <dbReference type="PROSITE" id="PS50006"/>
    </source>
</evidence>
<dbReference type="Pfam" id="PF00498">
    <property type="entry name" value="FHA"/>
    <property type="match status" value="1"/>
</dbReference>
<dbReference type="PROSITE" id="PS50006">
    <property type="entry name" value="FHA_DOMAIN"/>
    <property type="match status" value="1"/>
</dbReference>
<reference evidence="5" key="1">
    <citation type="submission" date="2017-06" db="EMBL/GenBank/DDBJ databases">
        <title>Genome analysis of Fimbriiglobus ruber SP5, the first member of the order Planctomycetales with confirmed chitinolytic capability.</title>
        <authorList>
            <person name="Ravin N.V."/>
            <person name="Rakitin A.L."/>
            <person name="Ivanova A.A."/>
            <person name="Beletsky A.V."/>
            <person name="Kulichevskaya I.S."/>
            <person name="Mardanov A.V."/>
            <person name="Dedysh S.N."/>
        </authorList>
    </citation>
    <scope>NUCLEOTIDE SEQUENCE [LARGE SCALE GENOMIC DNA]</scope>
    <source>
        <strain evidence="5">SP5</strain>
    </source>
</reference>
<feature type="domain" description="FHA" evidence="1">
    <location>
        <begin position="1"/>
        <end position="25"/>
    </location>
</feature>
<organism evidence="4 5">
    <name type="scientific">Fimbriiglobus ruber</name>
    <dbReference type="NCBI Taxonomy" id="1908690"/>
    <lineage>
        <taxon>Bacteria</taxon>
        <taxon>Pseudomonadati</taxon>
        <taxon>Planctomycetota</taxon>
        <taxon>Planctomycetia</taxon>
        <taxon>Gemmatales</taxon>
        <taxon>Gemmataceae</taxon>
        <taxon>Fimbriiglobus</taxon>
    </lineage>
</organism>
<proteinExistence type="predicted"/>
<dbReference type="SUPFAM" id="SSF55781">
    <property type="entry name" value="GAF domain-like"/>
    <property type="match status" value="1"/>
</dbReference>
<comment type="caution">
    <text evidence="4">The sequence shown here is derived from an EMBL/GenBank/DDBJ whole genome shotgun (WGS) entry which is preliminary data.</text>
</comment>
<dbReference type="SMART" id="SM00471">
    <property type="entry name" value="HDc"/>
    <property type="match status" value="1"/>
</dbReference>
<dbReference type="Pfam" id="PF13487">
    <property type="entry name" value="HD_5"/>
    <property type="match status" value="1"/>
</dbReference>
<dbReference type="CDD" id="cd00077">
    <property type="entry name" value="HDc"/>
    <property type="match status" value="1"/>
</dbReference>
<evidence type="ECO:0000313" key="4">
    <source>
        <dbReference type="EMBL" id="OWK38091.1"/>
    </source>
</evidence>
<sequence length="488" mass="53804">MGGDGTWVVRDLESTNGTYLNGNKLPPGEHAVRPRDVIQFGKVAVLVELVDATLDGPPSDQMIVTAAARSTFEEGLKRIAFDRNSMPRAGDQLLALLRAGHHLNHLESEDQLLESILNDAVSVLDAQRGAIVLADGDGPDVKLRLRALAVGSSESKGRFHFSKRLTARCYAKGESVLFCNVQDDGDLMTQSIADGAMSSVLCVLLRTPRRKLGVLHLDRGFFQSPFTEDDLLLADALAANVSAGIECAALLKKQRALFLKTITMLAQMVELRDEYTGGHTQRVTRYATMLGEKLDLPEDQLELLRLGTPLHDIGKIGISDEILRAPRRLTPQEFATMQTHTTLGAEYLGGIPELHPIIPIVRNHHERWDGTGYPDRMSKEEIPFLARIVAVADAFDAMTSHRPYHESKRGRSPVDAFAEVERQAGRQFDPKCAEAFLLIREEIMRTMYELMPETTGFHPAPSGPVTAIGLRQQDEAEATESASAEHYL</sequence>
<name>A0A225D953_9BACT</name>
<dbReference type="AlphaFoldDB" id="A0A225D953"/>
<dbReference type="InterPro" id="IPR003018">
    <property type="entry name" value="GAF"/>
</dbReference>
<dbReference type="Gene3D" id="1.10.3210.10">
    <property type="entry name" value="Hypothetical protein af1432"/>
    <property type="match status" value="1"/>
</dbReference>
<dbReference type="EMBL" id="NIDE01000014">
    <property type="protein sequence ID" value="OWK38091.1"/>
    <property type="molecule type" value="Genomic_DNA"/>
</dbReference>
<protein>
    <submittedName>
        <fullName evidence="4">Response regulator</fullName>
    </submittedName>
</protein>
<dbReference type="SUPFAM" id="SSF109604">
    <property type="entry name" value="HD-domain/PDEase-like"/>
    <property type="match status" value="1"/>
</dbReference>
<keyword evidence="5" id="KW-1185">Reference proteome</keyword>
<dbReference type="PROSITE" id="PS51832">
    <property type="entry name" value="HD_GYP"/>
    <property type="match status" value="1"/>
</dbReference>
<dbReference type="InterPro" id="IPR006674">
    <property type="entry name" value="HD_domain"/>
</dbReference>
<dbReference type="Pfam" id="PF13492">
    <property type="entry name" value="GAF_3"/>
    <property type="match status" value="1"/>
</dbReference>
<evidence type="ECO:0000313" key="5">
    <source>
        <dbReference type="Proteomes" id="UP000214646"/>
    </source>
</evidence>
<dbReference type="InterPro" id="IPR008984">
    <property type="entry name" value="SMAD_FHA_dom_sf"/>
</dbReference>
<feature type="domain" description="HD" evidence="2">
    <location>
        <begin position="276"/>
        <end position="398"/>
    </location>
</feature>
<dbReference type="InterPro" id="IPR037522">
    <property type="entry name" value="HD_GYP_dom"/>
</dbReference>
<dbReference type="CDD" id="cd00060">
    <property type="entry name" value="FHA"/>
    <property type="match status" value="1"/>
</dbReference>
<evidence type="ECO:0000259" key="2">
    <source>
        <dbReference type="PROSITE" id="PS51831"/>
    </source>
</evidence>
<dbReference type="InterPro" id="IPR003607">
    <property type="entry name" value="HD/PDEase_dom"/>
</dbReference>
<dbReference type="InterPro" id="IPR000253">
    <property type="entry name" value="FHA_dom"/>
</dbReference>
<dbReference type="Gene3D" id="3.30.450.40">
    <property type="match status" value="1"/>
</dbReference>
<dbReference type="SMART" id="SM00065">
    <property type="entry name" value="GAF"/>
    <property type="match status" value="1"/>
</dbReference>
<dbReference type="PROSITE" id="PS51831">
    <property type="entry name" value="HD"/>
    <property type="match status" value="1"/>
</dbReference>
<feature type="domain" description="HD-GYP" evidence="3">
    <location>
        <begin position="254"/>
        <end position="452"/>
    </location>
</feature>
<gene>
    <name evidence="4" type="ORF">FRUB_07211</name>
</gene>
<dbReference type="PANTHER" id="PTHR43155">
    <property type="entry name" value="CYCLIC DI-GMP PHOSPHODIESTERASE PA4108-RELATED"/>
    <property type="match status" value="1"/>
</dbReference>
<dbReference type="InterPro" id="IPR029016">
    <property type="entry name" value="GAF-like_dom_sf"/>
</dbReference>
<dbReference type="Gene3D" id="2.60.200.20">
    <property type="match status" value="1"/>
</dbReference>
<dbReference type="SUPFAM" id="SSF49879">
    <property type="entry name" value="SMAD/FHA domain"/>
    <property type="match status" value="1"/>
</dbReference>
<evidence type="ECO:0000259" key="3">
    <source>
        <dbReference type="PROSITE" id="PS51832"/>
    </source>
</evidence>